<dbReference type="Proteomes" id="UP000253490">
    <property type="component" value="Unassembled WGS sequence"/>
</dbReference>
<feature type="transmembrane region" description="Helical" evidence="1">
    <location>
        <begin position="78"/>
        <end position="98"/>
    </location>
</feature>
<dbReference type="RefSeq" id="WP_113921197.1">
    <property type="nucleotide sequence ID" value="NZ_CALNCS010000114.1"/>
</dbReference>
<dbReference type="InterPro" id="IPR024529">
    <property type="entry name" value="ECF_trnsprt_substrate-spec"/>
</dbReference>
<keyword evidence="1" id="KW-0472">Membrane</keyword>
<dbReference type="Pfam" id="PF12822">
    <property type="entry name" value="ECF_trnsprt"/>
    <property type="match status" value="1"/>
</dbReference>
<dbReference type="GO" id="GO:0022857">
    <property type="term" value="F:transmembrane transporter activity"/>
    <property type="evidence" value="ECO:0007669"/>
    <property type="project" value="InterPro"/>
</dbReference>
<evidence type="ECO:0000256" key="1">
    <source>
        <dbReference type="SAM" id="Phobius"/>
    </source>
</evidence>
<dbReference type="Gene3D" id="1.10.1760.20">
    <property type="match status" value="1"/>
</dbReference>
<keyword evidence="1" id="KW-1133">Transmembrane helix</keyword>
<name>A0A366I1W7_9FIRM</name>
<accession>A0A366I1W7</accession>
<keyword evidence="3" id="KW-1185">Reference proteome</keyword>
<proteinExistence type="predicted"/>
<dbReference type="EMBL" id="QNRX01000014">
    <property type="protein sequence ID" value="RBP61370.1"/>
    <property type="molecule type" value="Genomic_DNA"/>
</dbReference>
<dbReference type="AlphaFoldDB" id="A0A366I1W7"/>
<sequence length="169" mass="18023">MNSLIQNTQVTKTRKLVYTALLIALAFIGAQIKILGSIALDALPAFFAALLLGPVAGAAVGAIGHLLTAMTSGFPMSIPIHLVVMCTMAFICWLYGYLNNRINLIVNSTIAIILNGVGATYLSVLIMQLLGMIPTVKEFFFMLVGPLLLASTVNVLAAAVLYSLLKKRI</sequence>
<keyword evidence="1" id="KW-0812">Transmembrane</keyword>
<organism evidence="2 3">
    <name type="scientific">Alkalibaculum bacchi</name>
    <dbReference type="NCBI Taxonomy" id="645887"/>
    <lineage>
        <taxon>Bacteria</taxon>
        <taxon>Bacillati</taxon>
        <taxon>Bacillota</taxon>
        <taxon>Clostridia</taxon>
        <taxon>Eubacteriales</taxon>
        <taxon>Eubacteriaceae</taxon>
        <taxon>Alkalibaculum</taxon>
    </lineage>
</organism>
<feature type="transmembrane region" description="Helical" evidence="1">
    <location>
        <begin position="16"/>
        <end position="35"/>
    </location>
</feature>
<protein>
    <submittedName>
        <fullName evidence="2">Alpha-ribazole transporter</fullName>
    </submittedName>
</protein>
<feature type="transmembrane region" description="Helical" evidence="1">
    <location>
        <begin position="110"/>
        <end position="133"/>
    </location>
</feature>
<feature type="transmembrane region" description="Helical" evidence="1">
    <location>
        <begin position="42"/>
        <end position="66"/>
    </location>
</feature>
<evidence type="ECO:0000313" key="2">
    <source>
        <dbReference type="EMBL" id="RBP61370.1"/>
    </source>
</evidence>
<feature type="transmembrane region" description="Helical" evidence="1">
    <location>
        <begin position="139"/>
        <end position="165"/>
    </location>
</feature>
<reference evidence="2 3" key="1">
    <citation type="submission" date="2018-06" db="EMBL/GenBank/DDBJ databases">
        <title>Genomic Encyclopedia of Type Strains, Phase IV (KMG-IV): sequencing the most valuable type-strain genomes for metagenomic binning, comparative biology and taxonomic classification.</title>
        <authorList>
            <person name="Goeker M."/>
        </authorList>
    </citation>
    <scope>NUCLEOTIDE SEQUENCE [LARGE SCALE GENOMIC DNA]</scope>
    <source>
        <strain evidence="2 3">DSM 22112</strain>
    </source>
</reference>
<comment type="caution">
    <text evidence="2">The sequence shown here is derived from an EMBL/GenBank/DDBJ whole genome shotgun (WGS) entry which is preliminary data.</text>
</comment>
<evidence type="ECO:0000313" key="3">
    <source>
        <dbReference type="Proteomes" id="UP000253490"/>
    </source>
</evidence>
<dbReference type="OrthoDB" id="1778441at2"/>
<gene>
    <name evidence="2" type="ORF">DES36_11453</name>
</gene>